<evidence type="ECO:0000313" key="2">
    <source>
        <dbReference type="EMBL" id="AIQ61922.1"/>
    </source>
</evidence>
<gene>
    <name evidence="2" type="ORF">PSTEL_01015</name>
</gene>
<dbReference type="Proteomes" id="UP000029507">
    <property type="component" value="Chromosome"/>
</dbReference>
<reference evidence="2 3" key="1">
    <citation type="submission" date="2014-08" db="EMBL/GenBank/DDBJ databases">
        <title>Comparative genomics of the Paenibacillus odorifer group.</title>
        <authorList>
            <person name="den Bakker H.C."/>
            <person name="Tsai Y.-C."/>
            <person name="Martin N."/>
            <person name="Korlach J."/>
            <person name="Wiedmann M."/>
        </authorList>
    </citation>
    <scope>NUCLEOTIDE SEQUENCE [LARGE SCALE GENOMIC DNA]</scope>
    <source>
        <strain evidence="2 3">DSM 14472</strain>
    </source>
</reference>
<dbReference type="InterPro" id="IPR010001">
    <property type="entry name" value="BofA"/>
</dbReference>
<protein>
    <submittedName>
        <fullName evidence="2">Pro-sigmaK processing inhibitor BofA</fullName>
    </submittedName>
</protein>
<dbReference type="STRING" id="169760.PSTEL_01015"/>
<dbReference type="EMBL" id="CP009286">
    <property type="protein sequence ID" value="AIQ61922.1"/>
    <property type="molecule type" value="Genomic_DNA"/>
</dbReference>
<dbReference type="RefSeq" id="WP_038692969.1">
    <property type="nucleotide sequence ID" value="NZ_CP009286.1"/>
</dbReference>
<sequence length="88" mass="9265">MRTAALAVLVISAVLLIAIVLKKRLGWRWLGLFGSHLVLAAIGLYLVDFTRLAGDLYIPLNPATIGTVSVLGLPGVAVLLGLKVTLFG</sequence>
<proteinExistence type="predicted"/>
<dbReference type="KEGG" id="pste:PSTEL_01015"/>
<dbReference type="OrthoDB" id="2659295at2"/>
<feature type="transmembrane region" description="Helical" evidence="1">
    <location>
        <begin position="59"/>
        <end position="82"/>
    </location>
</feature>
<keyword evidence="1" id="KW-1133">Transmembrane helix</keyword>
<keyword evidence="1" id="KW-0812">Transmembrane</keyword>
<name>A0A089LM46_9BACL</name>
<dbReference type="AlphaFoldDB" id="A0A089LM46"/>
<keyword evidence="1" id="KW-0472">Membrane</keyword>
<accession>A0A089LM46</accession>
<evidence type="ECO:0000256" key="1">
    <source>
        <dbReference type="SAM" id="Phobius"/>
    </source>
</evidence>
<keyword evidence="3" id="KW-1185">Reference proteome</keyword>
<organism evidence="2 3">
    <name type="scientific">Paenibacillus stellifer</name>
    <dbReference type="NCBI Taxonomy" id="169760"/>
    <lineage>
        <taxon>Bacteria</taxon>
        <taxon>Bacillati</taxon>
        <taxon>Bacillota</taxon>
        <taxon>Bacilli</taxon>
        <taxon>Bacillales</taxon>
        <taxon>Paenibacillaceae</taxon>
        <taxon>Paenibacillus</taxon>
    </lineage>
</organism>
<dbReference type="HOGENOM" id="CLU_190691_0_0_9"/>
<dbReference type="Pfam" id="PF07441">
    <property type="entry name" value="BofA"/>
    <property type="match status" value="1"/>
</dbReference>
<feature type="transmembrane region" description="Helical" evidence="1">
    <location>
        <begin position="28"/>
        <end position="47"/>
    </location>
</feature>
<evidence type="ECO:0000313" key="3">
    <source>
        <dbReference type="Proteomes" id="UP000029507"/>
    </source>
</evidence>